<keyword evidence="2" id="KW-1185">Reference proteome</keyword>
<organism evidence="1 2">
    <name type="scientific">Brachionus plicatilis</name>
    <name type="common">Marine rotifer</name>
    <name type="synonym">Brachionus muelleri</name>
    <dbReference type="NCBI Taxonomy" id="10195"/>
    <lineage>
        <taxon>Eukaryota</taxon>
        <taxon>Metazoa</taxon>
        <taxon>Spiralia</taxon>
        <taxon>Gnathifera</taxon>
        <taxon>Rotifera</taxon>
        <taxon>Eurotatoria</taxon>
        <taxon>Monogononta</taxon>
        <taxon>Pseudotrocha</taxon>
        <taxon>Ploima</taxon>
        <taxon>Brachionidae</taxon>
        <taxon>Brachionus</taxon>
    </lineage>
</organism>
<name>A0A3M7SYI0_BRAPC</name>
<evidence type="ECO:0000313" key="2">
    <source>
        <dbReference type="Proteomes" id="UP000276133"/>
    </source>
</evidence>
<dbReference type="EMBL" id="REGN01000577">
    <property type="protein sequence ID" value="RNA40881.1"/>
    <property type="molecule type" value="Genomic_DNA"/>
</dbReference>
<comment type="caution">
    <text evidence="1">The sequence shown here is derived from an EMBL/GenBank/DDBJ whole genome shotgun (WGS) entry which is preliminary data.</text>
</comment>
<feature type="non-terminal residue" evidence="1">
    <location>
        <position position="1"/>
    </location>
</feature>
<evidence type="ECO:0000313" key="1">
    <source>
        <dbReference type="EMBL" id="RNA40881.1"/>
    </source>
</evidence>
<protein>
    <submittedName>
        <fullName evidence="1">Uncharacterized protein</fullName>
    </submittedName>
</protein>
<sequence>QRFDSENKIRCNFSANLKIFTKTPRSSFCPTLLRMSNQDNCEPLNRIHDVFCNSFHEWYKYLRNFRCKNTNPFNYEAKSFIDEFASFPIK</sequence>
<gene>
    <name evidence="1" type="ORF">BpHYR1_039268</name>
</gene>
<dbReference type="Proteomes" id="UP000276133">
    <property type="component" value="Unassembled WGS sequence"/>
</dbReference>
<dbReference type="AlphaFoldDB" id="A0A3M7SYI0"/>
<proteinExistence type="predicted"/>
<accession>A0A3M7SYI0</accession>
<reference evidence="1 2" key="1">
    <citation type="journal article" date="2018" name="Sci. Rep.">
        <title>Genomic signatures of local adaptation to the degree of environmental predictability in rotifers.</title>
        <authorList>
            <person name="Franch-Gras L."/>
            <person name="Hahn C."/>
            <person name="Garcia-Roger E.M."/>
            <person name="Carmona M.J."/>
            <person name="Serra M."/>
            <person name="Gomez A."/>
        </authorList>
    </citation>
    <scope>NUCLEOTIDE SEQUENCE [LARGE SCALE GENOMIC DNA]</scope>
    <source>
        <strain evidence="1">HYR1</strain>
    </source>
</reference>